<name>A0A368TXK4_9GAMM</name>
<evidence type="ECO:0000313" key="2">
    <source>
        <dbReference type="EMBL" id="RCV89418.1"/>
    </source>
</evidence>
<keyword evidence="3" id="KW-1185">Reference proteome</keyword>
<dbReference type="Proteomes" id="UP000252405">
    <property type="component" value="Unassembled WGS sequence"/>
</dbReference>
<evidence type="ECO:0000313" key="3">
    <source>
        <dbReference type="Proteomes" id="UP000252405"/>
    </source>
</evidence>
<keyword evidence="1" id="KW-0812">Transmembrane</keyword>
<comment type="caution">
    <text evidence="2">The sequence shown here is derived from an EMBL/GenBank/DDBJ whole genome shotgun (WGS) entry which is preliminary data.</text>
</comment>
<keyword evidence="1" id="KW-0472">Membrane</keyword>
<dbReference type="EMBL" id="QPII01000006">
    <property type="protein sequence ID" value="RCV89418.1"/>
    <property type="molecule type" value="Genomic_DNA"/>
</dbReference>
<protein>
    <submittedName>
        <fullName evidence="2">Uncharacterized protein</fullName>
    </submittedName>
</protein>
<feature type="transmembrane region" description="Helical" evidence="1">
    <location>
        <begin position="6"/>
        <end position="25"/>
    </location>
</feature>
<evidence type="ECO:0000256" key="1">
    <source>
        <dbReference type="SAM" id="Phobius"/>
    </source>
</evidence>
<reference evidence="2 3" key="1">
    <citation type="submission" date="2018-07" db="EMBL/GenBank/DDBJ databases">
        <title>Halomonas montanilacus sp. nov., isolated from Lake Pengyan on Tibetan Plateau.</title>
        <authorList>
            <person name="Lu H."/>
            <person name="Xing P."/>
            <person name="Wu Q."/>
        </authorList>
    </citation>
    <scope>NUCLEOTIDE SEQUENCE [LARGE SCALE GENOMIC DNA]</scope>
    <source>
        <strain evidence="2 3">PYC7W</strain>
    </source>
</reference>
<sequence length="69" mass="7675">MVDIFISLMSLGLDILGFFFIESFGQRADMVRADHAAGLIKRLVLPLSSAMTTYDVLNVASARVRHKFT</sequence>
<dbReference type="AlphaFoldDB" id="A0A368TXK4"/>
<organism evidence="2 3">
    <name type="scientific">Billgrantia montanilacus</name>
    <dbReference type="NCBI Taxonomy" id="2282305"/>
    <lineage>
        <taxon>Bacteria</taxon>
        <taxon>Pseudomonadati</taxon>
        <taxon>Pseudomonadota</taxon>
        <taxon>Gammaproteobacteria</taxon>
        <taxon>Oceanospirillales</taxon>
        <taxon>Halomonadaceae</taxon>
        <taxon>Billgrantia</taxon>
    </lineage>
</organism>
<gene>
    <name evidence="2" type="ORF">DU505_10255</name>
</gene>
<proteinExistence type="predicted"/>
<accession>A0A368TXK4</accession>
<keyword evidence="1" id="KW-1133">Transmembrane helix</keyword>